<keyword evidence="6" id="KW-0411">Iron-sulfur</keyword>
<keyword evidence="4" id="KW-0479">Metal-binding</keyword>
<feature type="domain" description="Radical SAM core" evidence="7">
    <location>
        <begin position="73"/>
        <end position="302"/>
    </location>
</feature>
<evidence type="ECO:0000256" key="5">
    <source>
        <dbReference type="ARBA" id="ARBA00023004"/>
    </source>
</evidence>
<name>T1ZEA5_STRIT</name>
<dbReference type="eggNOG" id="COG0641">
    <property type="taxonomic scope" value="Bacteria"/>
</dbReference>
<keyword evidence="8" id="KW-0560">Oxidoreductase</keyword>
<dbReference type="EC" id="1.8.98.-" evidence="8"/>
<dbReference type="Gene3D" id="3.20.20.70">
    <property type="entry name" value="Aldolase class I"/>
    <property type="match status" value="1"/>
</dbReference>
<dbReference type="PATRIC" id="fig|862967.3.peg.644"/>
<reference evidence="8 9" key="1">
    <citation type="journal article" date="2013" name="BMC Genomics">
        <title>Phylogenetic relationship and virulence inference of Streptococcus Anginosus Group: curated annotation and whole-genome comparative analysis support distinct species designation.</title>
        <authorList>
            <person name="Olson A.B."/>
            <person name="Kent H."/>
            <person name="Sibley C.D."/>
            <person name="Grinwis M.E."/>
            <person name="Mabon P."/>
            <person name="Ouellette C."/>
            <person name="Tyson S."/>
            <person name="Graham M."/>
            <person name="Tyler S.D."/>
            <person name="Van Domselaar G."/>
            <person name="Surette M.G."/>
            <person name="Corbett C.R."/>
        </authorList>
    </citation>
    <scope>NUCLEOTIDE SEQUENCE [LARGE SCALE GENOMIC DNA]</scope>
    <source>
        <strain evidence="8 9">B196</strain>
    </source>
</reference>
<comment type="cofactor">
    <cofactor evidence="1">
        <name>[4Fe-4S] cluster</name>
        <dbReference type="ChEBI" id="CHEBI:49883"/>
    </cofactor>
</comment>
<dbReference type="PROSITE" id="PS51918">
    <property type="entry name" value="RADICAL_SAM"/>
    <property type="match status" value="1"/>
</dbReference>
<proteinExistence type="predicted"/>
<dbReference type="EMBL" id="CP003857">
    <property type="protein sequence ID" value="AGU76021.1"/>
    <property type="molecule type" value="Genomic_DNA"/>
</dbReference>
<evidence type="ECO:0000313" key="8">
    <source>
        <dbReference type="EMBL" id="AGU76021.1"/>
    </source>
</evidence>
<dbReference type="SFLD" id="SFLDS00029">
    <property type="entry name" value="Radical_SAM"/>
    <property type="match status" value="1"/>
</dbReference>
<evidence type="ECO:0000256" key="1">
    <source>
        <dbReference type="ARBA" id="ARBA00001966"/>
    </source>
</evidence>
<dbReference type="UniPathway" id="UPA00782"/>
<keyword evidence="3" id="KW-0949">S-adenosyl-L-methionine</keyword>
<accession>T1ZEA5</accession>
<dbReference type="KEGG" id="sib:SIR_0649"/>
<dbReference type="InterPro" id="IPR058240">
    <property type="entry name" value="rSAM_sf"/>
</dbReference>
<dbReference type="InterPro" id="IPR013785">
    <property type="entry name" value="Aldolase_TIM"/>
</dbReference>
<evidence type="ECO:0000256" key="6">
    <source>
        <dbReference type="ARBA" id="ARBA00023014"/>
    </source>
</evidence>
<evidence type="ECO:0000256" key="3">
    <source>
        <dbReference type="ARBA" id="ARBA00022691"/>
    </source>
</evidence>
<dbReference type="GO" id="GO:0016491">
    <property type="term" value="F:oxidoreductase activity"/>
    <property type="evidence" value="ECO:0007669"/>
    <property type="project" value="UniProtKB-KW"/>
</dbReference>
<evidence type="ECO:0000256" key="4">
    <source>
        <dbReference type="ARBA" id="ARBA00022723"/>
    </source>
</evidence>
<dbReference type="OrthoDB" id="9808591at2"/>
<dbReference type="Proteomes" id="UP000016233">
    <property type="component" value="Chromosome"/>
</dbReference>
<dbReference type="GO" id="GO:0046872">
    <property type="term" value="F:metal ion binding"/>
    <property type="evidence" value="ECO:0007669"/>
    <property type="project" value="UniProtKB-KW"/>
</dbReference>
<evidence type="ECO:0000256" key="2">
    <source>
        <dbReference type="ARBA" id="ARBA00022485"/>
    </source>
</evidence>
<dbReference type="SUPFAM" id="SSF102114">
    <property type="entry name" value="Radical SAM enzymes"/>
    <property type="match status" value="1"/>
</dbReference>
<keyword evidence="5" id="KW-0408">Iron</keyword>
<sequence>MKLSRYVLRYDTEDSSVYFNTKNNHSFLITNELKQAIQENKTTESEYIAYLEENKYFPEENEVNNYLKQIEDSNNEVLEFTILTHGDCNFRCKYCYEHFKNIGMSHETENAILKFAEEKLSSGNYRFFRIAWFGGEPLLGYKTIQRLSLEFLELCKRFKIIYSSSITTNGFLLGAKKFEKLVKEYQVTNFQITLDGDCESHDSQRVLKNHKGSYTRILKNLHYMKDSNLSFLCTLRFNISKENYNHMESFLLNDGRYFRGDNRFCLLYHNIGNWGQGDRSKEDCVTIFKNDMSFGLSKKAIDLGYHLSLPNIVVHNSFGCYANRLNHYMFNVRGIVQACTVALYNNQNIFGNINTGLINKDKMRGWLLSVREDCKPCPFVLVCKSGFCPMAKHITKLSSTVICKNMQEKIRKNLALYVLSGSYEDILDVD</sequence>
<keyword evidence="2" id="KW-0004">4Fe-4S</keyword>
<dbReference type="SFLD" id="SFLDG01067">
    <property type="entry name" value="SPASM/twitch_domain_containing"/>
    <property type="match status" value="1"/>
</dbReference>
<dbReference type="HOGENOM" id="CLU_009273_3_1_9"/>
<evidence type="ECO:0000259" key="7">
    <source>
        <dbReference type="PROSITE" id="PS51918"/>
    </source>
</evidence>
<dbReference type="RefSeq" id="WP_021002630.1">
    <property type="nucleotide sequence ID" value="NC_022246.1"/>
</dbReference>
<dbReference type="InterPro" id="IPR007197">
    <property type="entry name" value="rSAM"/>
</dbReference>
<dbReference type="PANTHER" id="PTHR43787">
    <property type="entry name" value="FEMO COFACTOR BIOSYNTHESIS PROTEIN NIFB-RELATED"/>
    <property type="match status" value="1"/>
</dbReference>
<protein>
    <submittedName>
        <fullName evidence="8">Putative transcriptional regulator</fullName>
        <ecNumber evidence="8">1.8.98.-</ecNumber>
    </submittedName>
</protein>
<dbReference type="AlphaFoldDB" id="T1ZEA5"/>
<dbReference type="CDD" id="cd01335">
    <property type="entry name" value="Radical_SAM"/>
    <property type="match status" value="1"/>
</dbReference>
<dbReference type="Pfam" id="PF04055">
    <property type="entry name" value="Radical_SAM"/>
    <property type="match status" value="1"/>
</dbReference>
<gene>
    <name evidence="8" type="ORF">SIR_0649</name>
</gene>
<evidence type="ECO:0000313" key="9">
    <source>
        <dbReference type="Proteomes" id="UP000016233"/>
    </source>
</evidence>
<dbReference type="GO" id="GO:0051539">
    <property type="term" value="F:4 iron, 4 sulfur cluster binding"/>
    <property type="evidence" value="ECO:0007669"/>
    <property type="project" value="UniProtKB-KW"/>
</dbReference>
<dbReference type="PANTHER" id="PTHR43787:SF3">
    <property type="entry name" value="ARYLSULFATASE REGULATORY PROTEIN"/>
    <property type="match status" value="1"/>
</dbReference>
<organism evidence="8 9">
    <name type="scientific">Streptococcus intermedius B196</name>
    <dbReference type="NCBI Taxonomy" id="862967"/>
    <lineage>
        <taxon>Bacteria</taxon>
        <taxon>Bacillati</taxon>
        <taxon>Bacillota</taxon>
        <taxon>Bacilli</taxon>
        <taxon>Lactobacillales</taxon>
        <taxon>Streptococcaceae</taxon>
        <taxon>Streptococcus</taxon>
        <taxon>Streptococcus anginosus group</taxon>
    </lineage>
</organism>
<keyword evidence="9" id="KW-1185">Reference proteome</keyword>